<evidence type="ECO:0000256" key="1">
    <source>
        <dbReference type="SAM" id="MobiDB-lite"/>
    </source>
</evidence>
<reference evidence="2" key="1">
    <citation type="submission" date="2022-07" db="EMBL/GenBank/DDBJ databases">
        <title>Chromosome-level genome of Muraenolepis orangiensis.</title>
        <authorList>
            <person name="Kim J."/>
        </authorList>
    </citation>
    <scope>NUCLEOTIDE SEQUENCE</scope>
    <source>
        <strain evidence="2">KU_S4_2022</strain>
        <tissue evidence="2">Muscle</tissue>
    </source>
</reference>
<proteinExistence type="predicted"/>
<evidence type="ECO:0000313" key="2">
    <source>
        <dbReference type="EMBL" id="KAJ3597081.1"/>
    </source>
</evidence>
<dbReference type="EMBL" id="JANIIK010000110">
    <property type="protein sequence ID" value="KAJ3597081.1"/>
    <property type="molecule type" value="Genomic_DNA"/>
</dbReference>
<sequence length="117" mass="13794">MFCYWRITWTDVFDRNVHFDMDDNPLRQEPYDRPSDPGTLRQTLRPWNPQTTSDPGTLRPWNPTDPQTLEPYRPWNPTDPQTLEPYRPSDPGTLQTLEPYPRSLVPLLLVQSCVLLL</sequence>
<dbReference type="Proteomes" id="UP001148018">
    <property type="component" value="Unassembled WGS sequence"/>
</dbReference>
<evidence type="ECO:0000313" key="3">
    <source>
        <dbReference type="Proteomes" id="UP001148018"/>
    </source>
</evidence>
<feature type="compositionally biased region" description="Basic and acidic residues" evidence="1">
    <location>
        <begin position="19"/>
        <end position="35"/>
    </location>
</feature>
<organism evidence="2 3">
    <name type="scientific">Muraenolepis orangiensis</name>
    <name type="common">Patagonian moray cod</name>
    <dbReference type="NCBI Taxonomy" id="630683"/>
    <lineage>
        <taxon>Eukaryota</taxon>
        <taxon>Metazoa</taxon>
        <taxon>Chordata</taxon>
        <taxon>Craniata</taxon>
        <taxon>Vertebrata</taxon>
        <taxon>Euteleostomi</taxon>
        <taxon>Actinopterygii</taxon>
        <taxon>Neopterygii</taxon>
        <taxon>Teleostei</taxon>
        <taxon>Neoteleostei</taxon>
        <taxon>Acanthomorphata</taxon>
        <taxon>Zeiogadaria</taxon>
        <taxon>Gadariae</taxon>
        <taxon>Gadiformes</taxon>
        <taxon>Muraenolepidoidei</taxon>
        <taxon>Muraenolepididae</taxon>
        <taxon>Muraenolepis</taxon>
    </lineage>
</organism>
<feature type="region of interest" description="Disordered" evidence="1">
    <location>
        <begin position="19"/>
        <end position="97"/>
    </location>
</feature>
<keyword evidence="3" id="KW-1185">Reference proteome</keyword>
<name>A0A9Q0DYV8_9TELE</name>
<protein>
    <submittedName>
        <fullName evidence="2">Uncharacterized protein</fullName>
    </submittedName>
</protein>
<accession>A0A9Q0DYV8</accession>
<gene>
    <name evidence="2" type="ORF">NHX12_003481</name>
</gene>
<dbReference type="AlphaFoldDB" id="A0A9Q0DYV8"/>
<comment type="caution">
    <text evidence="2">The sequence shown here is derived from an EMBL/GenBank/DDBJ whole genome shotgun (WGS) entry which is preliminary data.</text>
</comment>